<reference evidence="1 2" key="1">
    <citation type="submission" date="2016-02" db="EMBL/GenBank/DDBJ databases">
        <authorList>
            <person name="Wen L."/>
            <person name="He K."/>
            <person name="Yang H."/>
        </authorList>
    </citation>
    <scope>NUCLEOTIDE SEQUENCE [LARGE SCALE GENOMIC DNA]</scope>
    <source>
        <strain evidence="1 2">GED7880</strain>
    </source>
</reference>
<protein>
    <submittedName>
        <fullName evidence="1">Uncharacterized protein</fullName>
    </submittedName>
</protein>
<dbReference type="STRING" id="28125.HMPREF3202_00027"/>
<name>A0A137T1F5_9BACT</name>
<gene>
    <name evidence="1" type="ORF">HMPREF3202_00027</name>
</gene>
<dbReference type="AlphaFoldDB" id="A0A137T1F5"/>
<evidence type="ECO:0000313" key="1">
    <source>
        <dbReference type="EMBL" id="KXO18487.1"/>
    </source>
</evidence>
<proteinExistence type="predicted"/>
<dbReference type="Proteomes" id="UP000070093">
    <property type="component" value="Unassembled WGS sequence"/>
</dbReference>
<comment type="caution">
    <text evidence="1">The sequence shown here is derived from an EMBL/GenBank/DDBJ whole genome shotgun (WGS) entry which is preliminary data.</text>
</comment>
<evidence type="ECO:0000313" key="2">
    <source>
        <dbReference type="Proteomes" id="UP000070093"/>
    </source>
</evidence>
<organism evidence="1 2">
    <name type="scientific">Prevotella bivia</name>
    <dbReference type="NCBI Taxonomy" id="28125"/>
    <lineage>
        <taxon>Bacteria</taxon>
        <taxon>Pseudomonadati</taxon>
        <taxon>Bacteroidota</taxon>
        <taxon>Bacteroidia</taxon>
        <taxon>Bacteroidales</taxon>
        <taxon>Prevotellaceae</taxon>
        <taxon>Prevotella</taxon>
    </lineage>
</organism>
<dbReference type="PATRIC" id="fig|28125.4.peg.27"/>
<dbReference type="EMBL" id="LTAG01000001">
    <property type="protein sequence ID" value="KXO18487.1"/>
    <property type="molecule type" value="Genomic_DNA"/>
</dbReference>
<sequence>MVPFYLFYNSIKSVSNSSNYNFYKDNANEGNTSTLEYCRVQTFLYKDTIYI</sequence>
<accession>A0A137T1F5</accession>